<dbReference type="SUPFAM" id="SSF51735">
    <property type="entry name" value="NAD(P)-binding Rossmann-fold domains"/>
    <property type="match status" value="1"/>
</dbReference>
<keyword evidence="3" id="KW-1185">Reference proteome</keyword>
<evidence type="ECO:0000313" key="3">
    <source>
        <dbReference type="Proteomes" id="UP001370348"/>
    </source>
</evidence>
<evidence type="ECO:0000259" key="1">
    <source>
        <dbReference type="Pfam" id="PF05368"/>
    </source>
</evidence>
<dbReference type="InterPro" id="IPR051604">
    <property type="entry name" value="Ergot_Alk_Oxidoreductase"/>
</dbReference>
<name>A0ABZ2MA28_9BACT</name>
<feature type="domain" description="NmrA-like" evidence="1">
    <location>
        <begin position="2"/>
        <end position="230"/>
    </location>
</feature>
<dbReference type="Proteomes" id="UP001370348">
    <property type="component" value="Chromosome"/>
</dbReference>
<organism evidence="2 3">
    <name type="scientific">Pendulispora albinea</name>
    <dbReference type="NCBI Taxonomy" id="2741071"/>
    <lineage>
        <taxon>Bacteria</taxon>
        <taxon>Pseudomonadati</taxon>
        <taxon>Myxococcota</taxon>
        <taxon>Myxococcia</taxon>
        <taxon>Myxococcales</taxon>
        <taxon>Sorangiineae</taxon>
        <taxon>Pendulisporaceae</taxon>
        <taxon>Pendulispora</taxon>
    </lineage>
</organism>
<dbReference type="EMBL" id="CP089984">
    <property type="protein sequence ID" value="WXB19342.1"/>
    <property type="molecule type" value="Genomic_DNA"/>
</dbReference>
<reference evidence="2 3" key="1">
    <citation type="submission" date="2021-12" db="EMBL/GenBank/DDBJ databases">
        <title>Discovery of the Pendulisporaceae a myxobacterial family with distinct sporulation behavior and unique specialized metabolism.</title>
        <authorList>
            <person name="Garcia R."/>
            <person name="Popoff A."/>
            <person name="Bader C.D."/>
            <person name="Loehr J."/>
            <person name="Walesch S."/>
            <person name="Walt C."/>
            <person name="Boldt J."/>
            <person name="Bunk B."/>
            <person name="Haeckl F.J.F.P.J."/>
            <person name="Gunesch A.P."/>
            <person name="Birkelbach J."/>
            <person name="Nuebel U."/>
            <person name="Pietschmann T."/>
            <person name="Bach T."/>
            <person name="Mueller R."/>
        </authorList>
    </citation>
    <scope>NUCLEOTIDE SEQUENCE [LARGE SCALE GENOMIC DNA]</scope>
    <source>
        <strain evidence="2 3">MSr11954</strain>
    </source>
</reference>
<dbReference type="InterPro" id="IPR008030">
    <property type="entry name" value="NmrA-like"/>
</dbReference>
<dbReference type="Gene3D" id="3.90.25.10">
    <property type="entry name" value="UDP-galactose 4-epimerase, domain 1"/>
    <property type="match status" value="1"/>
</dbReference>
<protein>
    <submittedName>
        <fullName evidence="2">NAD(P)H-binding protein</fullName>
    </submittedName>
</protein>
<gene>
    <name evidence="2" type="ORF">LZC94_19190</name>
</gene>
<dbReference type="Gene3D" id="3.40.50.720">
    <property type="entry name" value="NAD(P)-binding Rossmann-like Domain"/>
    <property type="match status" value="1"/>
</dbReference>
<dbReference type="PANTHER" id="PTHR43162">
    <property type="match status" value="1"/>
</dbReference>
<accession>A0ABZ2MA28</accession>
<sequence length="281" mass="30222">MILVIGATGNVGSEVVRGLAAAGASVRALTRDPAKVKVPEGVELAEGDLARPETLAAAVRGVENVFLMARAPHLHEHVRHVVRAAEGAGVRHIVFLSSHAADPESDAPLARWHGEAENELRASRMAWTMVRCGAFATNLLFFAQQVRERGALPSWPSSDARIAVVDPADIAAVATVALTQPGHEEKTYLVTGPESLGMLEQTRILGEVLGRELVYEVLPDPVLLQIAQGLGLAEHAEAFVRQLRADGTGRESHPTSTIHDVTGRAPRTFRQWAHDHANAFR</sequence>
<dbReference type="InterPro" id="IPR036291">
    <property type="entry name" value="NAD(P)-bd_dom_sf"/>
</dbReference>
<dbReference type="PANTHER" id="PTHR43162:SF1">
    <property type="entry name" value="PRESTALK A DIFFERENTIATION PROTEIN A"/>
    <property type="match status" value="1"/>
</dbReference>
<evidence type="ECO:0000313" key="2">
    <source>
        <dbReference type="EMBL" id="WXB19342.1"/>
    </source>
</evidence>
<proteinExistence type="predicted"/>
<dbReference type="Pfam" id="PF05368">
    <property type="entry name" value="NmrA"/>
    <property type="match status" value="1"/>
</dbReference>
<dbReference type="RefSeq" id="WP_394828962.1">
    <property type="nucleotide sequence ID" value="NZ_CP089984.1"/>
</dbReference>